<dbReference type="InterPro" id="IPR019479">
    <property type="entry name" value="Peroxiredoxin_C"/>
</dbReference>
<evidence type="ECO:0000313" key="4">
    <source>
        <dbReference type="Proteomes" id="UP000242913"/>
    </source>
</evidence>
<dbReference type="GO" id="GO:0051920">
    <property type="term" value="F:peroxiredoxin activity"/>
    <property type="evidence" value="ECO:0007669"/>
    <property type="project" value="InterPro"/>
</dbReference>
<gene>
    <name evidence="3" type="ORF">X798_07666</name>
</gene>
<evidence type="ECO:0000256" key="1">
    <source>
        <dbReference type="ARBA" id="ARBA00022559"/>
    </source>
</evidence>
<organism evidence="3 4">
    <name type="scientific">Onchocerca flexuosa</name>
    <dbReference type="NCBI Taxonomy" id="387005"/>
    <lineage>
        <taxon>Eukaryota</taxon>
        <taxon>Metazoa</taxon>
        <taxon>Ecdysozoa</taxon>
        <taxon>Nematoda</taxon>
        <taxon>Chromadorea</taxon>
        <taxon>Rhabditida</taxon>
        <taxon>Spirurina</taxon>
        <taxon>Spiruromorpha</taxon>
        <taxon>Filarioidea</taxon>
        <taxon>Onchocercidae</taxon>
        <taxon>Onchocerca</taxon>
    </lineage>
</organism>
<sequence>MSSSLNSAAEPTKANLVKFLNEVKTIDLTLDPNLSREELRRHYEVCPANWHPGSDTIKPGVKESKAYFEKQ</sequence>
<dbReference type="Pfam" id="PF10417">
    <property type="entry name" value="1-cysPrx_C"/>
    <property type="match status" value="1"/>
</dbReference>
<dbReference type="OrthoDB" id="185659at2759"/>
<evidence type="ECO:0000313" key="3">
    <source>
        <dbReference type="EMBL" id="OZC05354.1"/>
    </source>
</evidence>
<dbReference type="EMBL" id="KZ271521">
    <property type="protein sequence ID" value="OZC05354.1"/>
    <property type="molecule type" value="Genomic_DNA"/>
</dbReference>
<keyword evidence="1" id="KW-0575">Peroxidase</keyword>
<keyword evidence="1" id="KW-0560">Oxidoreductase</keyword>
<proteinExistence type="predicted"/>
<feature type="domain" description="Peroxiredoxin C-terminal" evidence="2">
    <location>
        <begin position="42"/>
        <end position="70"/>
    </location>
</feature>
<reference evidence="3 4" key="1">
    <citation type="submission" date="2015-12" db="EMBL/GenBank/DDBJ databases">
        <title>Draft genome of the nematode, Onchocerca flexuosa.</title>
        <authorList>
            <person name="Mitreva M."/>
        </authorList>
    </citation>
    <scope>NUCLEOTIDE SEQUENCE [LARGE SCALE GENOMIC DNA]</scope>
    <source>
        <strain evidence="3">Red Deer</strain>
    </source>
</reference>
<dbReference type="Gene3D" id="3.40.30.10">
    <property type="entry name" value="Glutaredoxin"/>
    <property type="match status" value="1"/>
</dbReference>
<accession>A0A238BJZ6</accession>
<evidence type="ECO:0000259" key="2">
    <source>
        <dbReference type="Pfam" id="PF10417"/>
    </source>
</evidence>
<dbReference type="Proteomes" id="UP000242913">
    <property type="component" value="Unassembled WGS sequence"/>
</dbReference>
<dbReference type="AlphaFoldDB" id="A0A238BJZ6"/>
<name>A0A238BJZ6_9BILA</name>
<protein>
    <recommendedName>
        <fullName evidence="2">Peroxiredoxin C-terminal domain-containing protein</fullName>
    </recommendedName>
</protein>
<keyword evidence="4" id="KW-1185">Reference proteome</keyword>